<proteinExistence type="predicted"/>
<dbReference type="Proteomes" id="UP000823862">
    <property type="component" value="Unassembled WGS sequence"/>
</dbReference>
<dbReference type="AlphaFoldDB" id="A0A9D2KVE8"/>
<protein>
    <submittedName>
        <fullName evidence="1">Uncharacterized protein</fullName>
    </submittedName>
</protein>
<reference evidence="1" key="2">
    <citation type="submission" date="2021-04" db="EMBL/GenBank/DDBJ databases">
        <authorList>
            <person name="Gilroy R."/>
        </authorList>
    </citation>
    <scope>NUCLEOTIDE SEQUENCE</scope>
    <source>
        <strain evidence="1">ChiHjej12B11-9795</strain>
    </source>
</reference>
<evidence type="ECO:0000313" key="1">
    <source>
        <dbReference type="EMBL" id="HJA84710.1"/>
    </source>
</evidence>
<accession>A0A9D2KVE8</accession>
<evidence type="ECO:0000313" key="2">
    <source>
        <dbReference type="Proteomes" id="UP000823862"/>
    </source>
</evidence>
<dbReference type="EMBL" id="DWZI01000002">
    <property type="protein sequence ID" value="HJA84710.1"/>
    <property type="molecule type" value="Genomic_DNA"/>
</dbReference>
<gene>
    <name evidence="1" type="ORF">H9950_00660</name>
</gene>
<name>A0A9D2KVE8_9BACE</name>
<comment type="caution">
    <text evidence="1">The sequence shown here is derived from an EMBL/GenBank/DDBJ whole genome shotgun (WGS) entry which is preliminary data.</text>
</comment>
<sequence length="238" mass="27608">MQKNMYCHRHGYIWLTVFLLWNILPAQGQEPDREQRPKWEIELAGALDNYGLWEVEPSVTYRLSRHTGLTLGLWMAGSPEGISFGGTTADRHWRWQTYTMDDYTRFFALRPSFRWRSPTWWLGRDKDFGLGLVLSPGATLPLPANHTLQINYFPNQEGVWTAIRSERVKNRGARWLFAHAHIAVTAQISENLLLSAGYTCSNFDPYESIRYITVEGRQPAVKHHRLMHSWSLALGICF</sequence>
<organism evidence="1 2">
    <name type="scientific">Candidatus Bacteroides avicola</name>
    <dbReference type="NCBI Taxonomy" id="2838468"/>
    <lineage>
        <taxon>Bacteria</taxon>
        <taxon>Pseudomonadati</taxon>
        <taxon>Bacteroidota</taxon>
        <taxon>Bacteroidia</taxon>
        <taxon>Bacteroidales</taxon>
        <taxon>Bacteroidaceae</taxon>
        <taxon>Bacteroides</taxon>
    </lineage>
</organism>
<reference evidence="1" key="1">
    <citation type="journal article" date="2021" name="PeerJ">
        <title>Extensive microbial diversity within the chicken gut microbiome revealed by metagenomics and culture.</title>
        <authorList>
            <person name="Gilroy R."/>
            <person name="Ravi A."/>
            <person name="Getino M."/>
            <person name="Pursley I."/>
            <person name="Horton D.L."/>
            <person name="Alikhan N.F."/>
            <person name="Baker D."/>
            <person name="Gharbi K."/>
            <person name="Hall N."/>
            <person name="Watson M."/>
            <person name="Adriaenssens E.M."/>
            <person name="Foster-Nyarko E."/>
            <person name="Jarju S."/>
            <person name="Secka A."/>
            <person name="Antonio M."/>
            <person name="Oren A."/>
            <person name="Chaudhuri R.R."/>
            <person name="La Ragione R."/>
            <person name="Hildebrand F."/>
            <person name="Pallen M.J."/>
        </authorList>
    </citation>
    <scope>NUCLEOTIDE SEQUENCE</scope>
    <source>
        <strain evidence="1">ChiHjej12B11-9795</strain>
    </source>
</reference>